<dbReference type="EMBL" id="FOHS01000001">
    <property type="protein sequence ID" value="SES79015.1"/>
    <property type="molecule type" value="Genomic_DNA"/>
</dbReference>
<feature type="domain" description="DUF3817" evidence="7">
    <location>
        <begin position="10"/>
        <end position="95"/>
    </location>
</feature>
<sequence length="106" mass="11728">MKQFFASSLGRLRLVGFLEGLSFLVLLGIAMPLKYFFGQPTAVRAVGTAHGALFVLYCLLVIGAAVRYSWSWRKTALAFVASIIPFGTFWADMKLFRDDESAGEAR</sequence>
<keyword evidence="3 6" id="KW-0812">Transmembrane</keyword>
<dbReference type="NCBIfam" id="TIGR03954">
    <property type="entry name" value="integ_memb_HG"/>
    <property type="match status" value="1"/>
</dbReference>
<dbReference type="Proteomes" id="UP000198697">
    <property type="component" value="Unassembled WGS sequence"/>
</dbReference>
<evidence type="ECO:0000256" key="5">
    <source>
        <dbReference type="ARBA" id="ARBA00023136"/>
    </source>
</evidence>
<keyword evidence="9" id="KW-1185">Reference proteome</keyword>
<evidence type="ECO:0000259" key="7">
    <source>
        <dbReference type="Pfam" id="PF12823"/>
    </source>
</evidence>
<proteinExistence type="predicted"/>
<dbReference type="RefSeq" id="WP_092767522.1">
    <property type="nucleotide sequence ID" value="NZ_FOHS01000001.1"/>
</dbReference>
<gene>
    <name evidence="8" type="ORF">SAMN04487998_0269</name>
</gene>
<protein>
    <submittedName>
        <fullName evidence="8">Integral membrane protein</fullName>
    </submittedName>
</protein>
<feature type="transmembrane region" description="Helical" evidence="6">
    <location>
        <begin position="49"/>
        <end position="68"/>
    </location>
</feature>
<organism evidence="8 9">
    <name type="scientific">Hymenobacter actinosclerus</name>
    <dbReference type="NCBI Taxonomy" id="82805"/>
    <lineage>
        <taxon>Bacteria</taxon>
        <taxon>Pseudomonadati</taxon>
        <taxon>Bacteroidota</taxon>
        <taxon>Cytophagia</taxon>
        <taxon>Cytophagales</taxon>
        <taxon>Hymenobacteraceae</taxon>
        <taxon>Hymenobacter</taxon>
    </lineage>
</organism>
<keyword evidence="5 6" id="KW-0472">Membrane</keyword>
<evidence type="ECO:0000313" key="8">
    <source>
        <dbReference type="EMBL" id="SES79015.1"/>
    </source>
</evidence>
<keyword evidence="2" id="KW-1003">Cell membrane</keyword>
<dbReference type="OrthoDB" id="1121311at2"/>
<dbReference type="GO" id="GO:0005886">
    <property type="term" value="C:plasma membrane"/>
    <property type="evidence" value="ECO:0007669"/>
    <property type="project" value="UniProtKB-SubCell"/>
</dbReference>
<feature type="transmembrane region" description="Helical" evidence="6">
    <location>
        <begin position="75"/>
        <end position="91"/>
    </location>
</feature>
<keyword evidence="4 6" id="KW-1133">Transmembrane helix</keyword>
<evidence type="ECO:0000256" key="2">
    <source>
        <dbReference type="ARBA" id="ARBA00022475"/>
    </source>
</evidence>
<dbReference type="AlphaFoldDB" id="A0A1H9ZDT8"/>
<reference evidence="9" key="1">
    <citation type="submission" date="2016-10" db="EMBL/GenBank/DDBJ databases">
        <authorList>
            <person name="Varghese N."/>
            <person name="Submissions S."/>
        </authorList>
    </citation>
    <scope>NUCLEOTIDE SEQUENCE [LARGE SCALE GENOMIC DNA]</scope>
    <source>
        <strain evidence="9">DSM 15310</strain>
    </source>
</reference>
<dbReference type="PANTHER" id="PTHR40077">
    <property type="entry name" value="MEMBRANE PROTEIN-RELATED"/>
    <property type="match status" value="1"/>
</dbReference>
<evidence type="ECO:0000256" key="4">
    <source>
        <dbReference type="ARBA" id="ARBA00022989"/>
    </source>
</evidence>
<accession>A0A1H9ZDT8</accession>
<name>A0A1H9ZDT8_9BACT</name>
<comment type="subcellular location">
    <subcellularLocation>
        <location evidence="1">Cell membrane</location>
        <topology evidence="1">Multi-pass membrane protein</topology>
    </subcellularLocation>
</comment>
<evidence type="ECO:0000313" key="9">
    <source>
        <dbReference type="Proteomes" id="UP000198697"/>
    </source>
</evidence>
<dbReference type="Pfam" id="PF12823">
    <property type="entry name" value="DUF3817"/>
    <property type="match status" value="1"/>
</dbReference>
<evidence type="ECO:0000256" key="3">
    <source>
        <dbReference type="ARBA" id="ARBA00022692"/>
    </source>
</evidence>
<dbReference type="STRING" id="82805.SAMN04487998_0269"/>
<dbReference type="PANTHER" id="PTHR40077:SF1">
    <property type="entry name" value="MEMBRANE PROTEIN"/>
    <property type="match status" value="1"/>
</dbReference>
<evidence type="ECO:0000256" key="1">
    <source>
        <dbReference type="ARBA" id="ARBA00004651"/>
    </source>
</evidence>
<evidence type="ECO:0000256" key="6">
    <source>
        <dbReference type="SAM" id="Phobius"/>
    </source>
</evidence>
<feature type="transmembrane region" description="Helical" evidence="6">
    <location>
        <begin position="12"/>
        <end position="37"/>
    </location>
</feature>
<dbReference type="InterPro" id="IPR023845">
    <property type="entry name" value="DUF3817_TM"/>
</dbReference>